<dbReference type="InterPro" id="IPR036869">
    <property type="entry name" value="J_dom_sf"/>
</dbReference>
<accession>A0A2J7RBP9</accession>
<dbReference type="EMBL" id="NEVH01005891">
    <property type="protein sequence ID" value="PNF38252.1"/>
    <property type="molecule type" value="Genomic_DNA"/>
</dbReference>
<evidence type="ECO:0000259" key="2">
    <source>
        <dbReference type="PROSITE" id="PS50076"/>
    </source>
</evidence>
<dbReference type="Gene3D" id="1.10.287.110">
    <property type="entry name" value="DnaJ domain"/>
    <property type="match status" value="1"/>
</dbReference>
<gene>
    <name evidence="3" type="ORF">B7P43_G11610</name>
</gene>
<dbReference type="OrthoDB" id="1922282at2759"/>
<dbReference type="PANTHER" id="PTHR39158">
    <property type="entry name" value="OS08G0560600 PROTEIN"/>
    <property type="match status" value="1"/>
</dbReference>
<dbReference type="SUPFAM" id="SSF46565">
    <property type="entry name" value="Chaperone J-domain"/>
    <property type="match status" value="1"/>
</dbReference>
<dbReference type="STRING" id="105785.A0A2J7RBP9"/>
<sequence length="390" mass="45524">MANVLKIISVTNINGLPMHLGVITVQKPVLHCPTYSVLKTVNRNFKNSGDKEDYSKYFTILEISSHCDQEQVRQAFLTMVKRFHPDSGSPEANADKFHLIEEAYRKLQNKFASDRWRANEGAGEYGLYYQEKTEIEEFDIKHTAPQHRQYLSYGGYGMGTPQQREKQFQKYRAQKAIENVHNHRISNISQGKEEGLIHKDKREAQKIKLRSEMDRLVEDLIQESMSRGEFDNLAGTGKPLKHQASNPYVDFVTHKMNQVLIDNGFTPEWITLQKEISEDTKHLRESLARYRTELGHLPLDNDDNNNWNEVLVKHEDMVKKLNAKIDKYNLLVPLLEKQKLHILLKRESENILKSGKTRYDVRNQMHVPRIKVGEDHRSDFLSIFGSFYLW</sequence>
<feature type="domain" description="J" evidence="2">
    <location>
        <begin position="56"/>
        <end position="126"/>
    </location>
</feature>
<dbReference type="Proteomes" id="UP000235965">
    <property type="component" value="Unassembled WGS sequence"/>
</dbReference>
<evidence type="ECO:0000313" key="3">
    <source>
        <dbReference type="EMBL" id="PNF38252.1"/>
    </source>
</evidence>
<evidence type="ECO:0000313" key="4">
    <source>
        <dbReference type="Proteomes" id="UP000235965"/>
    </source>
</evidence>
<dbReference type="FunCoup" id="A0A2J7RBP9">
    <property type="interactions" value="20"/>
</dbReference>
<dbReference type="AlphaFoldDB" id="A0A2J7RBP9"/>
<keyword evidence="1" id="KW-0175">Coiled coil</keyword>
<evidence type="ECO:0000256" key="1">
    <source>
        <dbReference type="SAM" id="Coils"/>
    </source>
</evidence>
<protein>
    <recommendedName>
        <fullName evidence="2">J domain-containing protein</fullName>
    </recommendedName>
</protein>
<feature type="coiled-coil region" evidence="1">
    <location>
        <begin position="304"/>
        <end position="338"/>
    </location>
</feature>
<name>A0A2J7RBP9_9NEOP</name>
<dbReference type="PROSITE" id="PS50076">
    <property type="entry name" value="DNAJ_2"/>
    <property type="match status" value="1"/>
</dbReference>
<dbReference type="InParanoid" id="A0A2J7RBP9"/>
<dbReference type="PANTHER" id="PTHR39158:SF1">
    <property type="entry name" value="DNAJ HOMOLOG SUBFAMILY C MEMBER 28"/>
    <property type="match status" value="1"/>
</dbReference>
<dbReference type="CDD" id="cd06257">
    <property type="entry name" value="DnaJ"/>
    <property type="match status" value="1"/>
</dbReference>
<comment type="caution">
    <text evidence="3">The sequence shown here is derived from an EMBL/GenBank/DDBJ whole genome shotgun (WGS) entry which is preliminary data.</text>
</comment>
<proteinExistence type="predicted"/>
<organism evidence="3 4">
    <name type="scientific">Cryptotermes secundus</name>
    <dbReference type="NCBI Taxonomy" id="105785"/>
    <lineage>
        <taxon>Eukaryota</taxon>
        <taxon>Metazoa</taxon>
        <taxon>Ecdysozoa</taxon>
        <taxon>Arthropoda</taxon>
        <taxon>Hexapoda</taxon>
        <taxon>Insecta</taxon>
        <taxon>Pterygota</taxon>
        <taxon>Neoptera</taxon>
        <taxon>Polyneoptera</taxon>
        <taxon>Dictyoptera</taxon>
        <taxon>Blattodea</taxon>
        <taxon>Blattoidea</taxon>
        <taxon>Termitoidae</taxon>
        <taxon>Kalotermitidae</taxon>
        <taxon>Cryptotermitinae</taxon>
        <taxon>Cryptotermes</taxon>
    </lineage>
</organism>
<dbReference type="InterPro" id="IPR018961">
    <property type="entry name" value="DnaJ_homolog_subfam-C_membr-28"/>
</dbReference>
<dbReference type="Pfam" id="PF00226">
    <property type="entry name" value="DnaJ"/>
    <property type="match status" value="1"/>
</dbReference>
<dbReference type="Pfam" id="PF09350">
    <property type="entry name" value="DJC28_CD"/>
    <property type="match status" value="1"/>
</dbReference>
<dbReference type="InterPro" id="IPR052573">
    <property type="entry name" value="DnaJ_C_subfamily_28"/>
</dbReference>
<keyword evidence="4" id="KW-1185">Reference proteome</keyword>
<dbReference type="SMART" id="SM00271">
    <property type="entry name" value="DnaJ"/>
    <property type="match status" value="1"/>
</dbReference>
<dbReference type="InterPro" id="IPR001623">
    <property type="entry name" value="DnaJ_domain"/>
</dbReference>
<reference evidence="3 4" key="1">
    <citation type="submission" date="2017-12" db="EMBL/GenBank/DDBJ databases">
        <title>Hemimetabolous genomes reveal molecular basis of termite eusociality.</title>
        <authorList>
            <person name="Harrison M.C."/>
            <person name="Jongepier E."/>
            <person name="Robertson H.M."/>
            <person name="Arning N."/>
            <person name="Bitard-Feildel T."/>
            <person name="Chao H."/>
            <person name="Childers C.P."/>
            <person name="Dinh H."/>
            <person name="Doddapaneni H."/>
            <person name="Dugan S."/>
            <person name="Gowin J."/>
            <person name="Greiner C."/>
            <person name="Han Y."/>
            <person name="Hu H."/>
            <person name="Hughes D.S.T."/>
            <person name="Huylmans A.-K."/>
            <person name="Kemena C."/>
            <person name="Kremer L.P.M."/>
            <person name="Lee S.L."/>
            <person name="Lopez-Ezquerra A."/>
            <person name="Mallet L."/>
            <person name="Monroy-Kuhn J.M."/>
            <person name="Moser A."/>
            <person name="Murali S.C."/>
            <person name="Muzny D.M."/>
            <person name="Otani S."/>
            <person name="Piulachs M.-D."/>
            <person name="Poelchau M."/>
            <person name="Qu J."/>
            <person name="Schaub F."/>
            <person name="Wada-Katsumata A."/>
            <person name="Worley K.C."/>
            <person name="Xie Q."/>
            <person name="Ylla G."/>
            <person name="Poulsen M."/>
            <person name="Gibbs R.A."/>
            <person name="Schal C."/>
            <person name="Richards S."/>
            <person name="Belles X."/>
            <person name="Korb J."/>
            <person name="Bornberg-Bauer E."/>
        </authorList>
    </citation>
    <scope>NUCLEOTIDE SEQUENCE [LARGE SCALE GENOMIC DNA]</scope>
    <source>
        <tissue evidence="3">Whole body</tissue>
    </source>
</reference>